<evidence type="ECO:0008006" key="4">
    <source>
        <dbReference type="Google" id="ProtNLM"/>
    </source>
</evidence>
<keyword evidence="3" id="KW-1185">Reference proteome</keyword>
<name>A0A016WRS6_9BILA</name>
<organism evidence="2 3">
    <name type="scientific">Ancylostoma ceylanicum</name>
    <dbReference type="NCBI Taxonomy" id="53326"/>
    <lineage>
        <taxon>Eukaryota</taxon>
        <taxon>Metazoa</taxon>
        <taxon>Ecdysozoa</taxon>
        <taxon>Nematoda</taxon>
        <taxon>Chromadorea</taxon>
        <taxon>Rhabditida</taxon>
        <taxon>Rhabditina</taxon>
        <taxon>Rhabditomorpha</taxon>
        <taxon>Strongyloidea</taxon>
        <taxon>Ancylostomatidae</taxon>
        <taxon>Ancylostomatinae</taxon>
        <taxon>Ancylostoma</taxon>
    </lineage>
</organism>
<reference evidence="3" key="1">
    <citation type="journal article" date="2015" name="Nat. Genet.">
        <title>The genome and transcriptome of the zoonotic hookworm Ancylostoma ceylanicum identify infection-specific gene families.</title>
        <authorList>
            <person name="Schwarz E.M."/>
            <person name="Hu Y."/>
            <person name="Antoshechkin I."/>
            <person name="Miller M.M."/>
            <person name="Sternberg P.W."/>
            <person name="Aroian R.V."/>
        </authorList>
    </citation>
    <scope>NUCLEOTIDE SEQUENCE</scope>
    <source>
        <strain evidence="3">HY135</strain>
    </source>
</reference>
<proteinExistence type="predicted"/>
<sequence length="118" mass="12729">MLNHGTFISLLLTCSAVLSPEVHGTFVLLPYVYVGVPSAVLCSGARLLLHSAAATWYGVAYSCAIDAQPRRIPFPAAHMQCGTVLRGPRHFLLTAIDPWRCDAFSVSMLSDSSSLSYN</sequence>
<dbReference type="OrthoDB" id="5868518at2759"/>
<comment type="caution">
    <text evidence="2">The sequence shown here is derived from an EMBL/GenBank/DDBJ whole genome shotgun (WGS) entry which is preliminary data.</text>
</comment>
<dbReference type="AlphaFoldDB" id="A0A016WRS6"/>
<feature type="chain" id="PRO_5001494873" description="ZP domain-containing protein" evidence="1">
    <location>
        <begin position="25"/>
        <end position="118"/>
    </location>
</feature>
<dbReference type="EMBL" id="JARK01000135">
    <property type="protein sequence ID" value="EYC42306.1"/>
    <property type="molecule type" value="Genomic_DNA"/>
</dbReference>
<feature type="signal peptide" evidence="1">
    <location>
        <begin position="1"/>
        <end position="24"/>
    </location>
</feature>
<evidence type="ECO:0000313" key="3">
    <source>
        <dbReference type="Proteomes" id="UP000024635"/>
    </source>
</evidence>
<accession>A0A016WRS6</accession>
<evidence type="ECO:0000256" key="1">
    <source>
        <dbReference type="SAM" id="SignalP"/>
    </source>
</evidence>
<keyword evidence="1" id="KW-0732">Signal</keyword>
<gene>
    <name evidence="2" type="primary">Acey_s0535.g3075</name>
    <name evidence="2" type="ORF">Y032_0535g3075</name>
</gene>
<dbReference type="Proteomes" id="UP000024635">
    <property type="component" value="Unassembled WGS sequence"/>
</dbReference>
<protein>
    <recommendedName>
        <fullName evidence="4">ZP domain-containing protein</fullName>
    </recommendedName>
</protein>
<evidence type="ECO:0000313" key="2">
    <source>
        <dbReference type="EMBL" id="EYC42306.1"/>
    </source>
</evidence>